<proteinExistence type="predicted"/>
<dbReference type="InterPro" id="IPR025724">
    <property type="entry name" value="GAG-pre-integrase_dom"/>
</dbReference>
<keyword evidence="4" id="KW-1185">Reference proteome</keyword>
<reference evidence="3" key="2">
    <citation type="submission" date="2022-01" db="EMBL/GenBank/DDBJ databases">
        <authorList>
            <person name="Yamashiro T."/>
            <person name="Shiraishi A."/>
            <person name="Satake H."/>
            <person name="Nakayama K."/>
        </authorList>
    </citation>
    <scope>NUCLEOTIDE SEQUENCE</scope>
</reference>
<dbReference type="InterPro" id="IPR036397">
    <property type="entry name" value="RNaseH_sf"/>
</dbReference>
<evidence type="ECO:0000313" key="3">
    <source>
        <dbReference type="EMBL" id="GJT99889.1"/>
    </source>
</evidence>
<dbReference type="Gene3D" id="3.30.420.10">
    <property type="entry name" value="Ribonuclease H-like superfamily/Ribonuclease H"/>
    <property type="match status" value="1"/>
</dbReference>
<evidence type="ECO:0000313" key="4">
    <source>
        <dbReference type="Proteomes" id="UP001151760"/>
    </source>
</evidence>
<dbReference type="PANTHER" id="PTHR42648:SF32">
    <property type="entry name" value="RIBONUCLEASE H-LIKE DOMAIN, GAG-PRE-INTEGRASE DOMAIN PROTEIN-RELATED"/>
    <property type="match status" value="1"/>
</dbReference>
<comment type="caution">
    <text evidence="3">The sequence shown here is derived from an EMBL/GenBank/DDBJ whole genome shotgun (WGS) entry which is preliminary data.</text>
</comment>
<protein>
    <submittedName>
        <fullName evidence="3">Ribonuclease H-like domain-containing protein</fullName>
    </submittedName>
</protein>
<dbReference type="SUPFAM" id="SSF53098">
    <property type="entry name" value="Ribonuclease H-like"/>
    <property type="match status" value="1"/>
</dbReference>
<dbReference type="InterPro" id="IPR001584">
    <property type="entry name" value="Integrase_cat-core"/>
</dbReference>
<dbReference type="InterPro" id="IPR012337">
    <property type="entry name" value="RNaseH-like_sf"/>
</dbReference>
<feature type="region of interest" description="Disordered" evidence="1">
    <location>
        <begin position="452"/>
        <end position="476"/>
    </location>
</feature>
<evidence type="ECO:0000259" key="2">
    <source>
        <dbReference type="PROSITE" id="PS50994"/>
    </source>
</evidence>
<dbReference type="Pfam" id="PF25597">
    <property type="entry name" value="SH3_retrovirus"/>
    <property type="match status" value="1"/>
</dbReference>
<feature type="region of interest" description="Disordered" evidence="1">
    <location>
        <begin position="400"/>
        <end position="422"/>
    </location>
</feature>
<accession>A0ABQ5IJN9</accession>
<feature type="domain" description="Integrase catalytic" evidence="2">
    <location>
        <begin position="199"/>
        <end position="304"/>
    </location>
</feature>
<gene>
    <name evidence="3" type="ORF">Tco_1110228</name>
</gene>
<dbReference type="InterPro" id="IPR057670">
    <property type="entry name" value="SH3_retrovirus"/>
</dbReference>
<dbReference type="Pfam" id="PF13976">
    <property type="entry name" value="gag_pre-integrs"/>
    <property type="match status" value="1"/>
</dbReference>
<name>A0ABQ5IJN9_9ASTR</name>
<sequence length="612" mass="68147">MTGNKAYLAEYQDFNGGPVAFGGSKGYITGKGKIKTGKLDFEDVCFVKELQHFNLFSVSQICDKKNKVLFTDSECLVLSPEFKLPDENQVLLRIPRQNNMYSFNLENIVPSGGLACLIAKATIDESNKWHRRLGHVNFKNLNKLVKGNLVRGLPSKIFQNDHTCVACQKGKQHKASCKAKSVSSISHSLQLLHMDLFGPTSVRSLNHKTYCLVITDDFSRDFIEFCGSKGIKREYSNARTPQQNGVAERKNRTLIEAARTMLADSFLPNTFWAEAVSTACYVLNRVLVTKPQNKTPYELITGKIPIISYIRPFGCHVTILNTIDHLGKFDGKSDEGFLVGYSLQSKAFRVYNLETKRVEENLHITFLENKPNVAGKGPTWLFDLDYLTDSINYQHVRSENQANKHAGPKEANHNVGTKDNIDAGDSEIEAESAQDYFVLPIWSSYTSTVKSSKAKNAGEEPNKHPDLKTDEKPVDKEDQVFLDELERLKRQEQDANDAAEALRKEFAQDTEDLLLQAGAAKASSTNIVNTASTPVSTASPYGGLSFTDLTNTDQDDSEIHALEEIYNNPTDGIFTNASYDDEGAVVDFTNLETIMNVSPIPTSRINSIHPST</sequence>
<evidence type="ECO:0000256" key="1">
    <source>
        <dbReference type="SAM" id="MobiDB-lite"/>
    </source>
</evidence>
<dbReference type="InterPro" id="IPR039537">
    <property type="entry name" value="Retrotran_Ty1/copia-like"/>
</dbReference>
<dbReference type="PANTHER" id="PTHR42648">
    <property type="entry name" value="TRANSPOSASE, PUTATIVE-RELATED"/>
    <property type="match status" value="1"/>
</dbReference>
<dbReference type="EMBL" id="BQNB010020811">
    <property type="protein sequence ID" value="GJT99889.1"/>
    <property type="molecule type" value="Genomic_DNA"/>
</dbReference>
<feature type="compositionally biased region" description="Basic and acidic residues" evidence="1">
    <location>
        <begin position="456"/>
        <end position="476"/>
    </location>
</feature>
<dbReference type="Proteomes" id="UP001151760">
    <property type="component" value="Unassembled WGS sequence"/>
</dbReference>
<dbReference type="PROSITE" id="PS50994">
    <property type="entry name" value="INTEGRASE"/>
    <property type="match status" value="1"/>
</dbReference>
<reference evidence="3" key="1">
    <citation type="journal article" date="2022" name="Int. J. Mol. Sci.">
        <title>Draft Genome of Tanacetum Coccineum: Genomic Comparison of Closely Related Tanacetum-Family Plants.</title>
        <authorList>
            <person name="Yamashiro T."/>
            <person name="Shiraishi A."/>
            <person name="Nakayama K."/>
            <person name="Satake H."/>
        </authorList>
    </citation>
    <scope>NUCLEOTIDE SEQUENCE</scope>
</reference>
<organism evidence="3 4">
    <name type="scientific">Tanacetum coccineum</name>
    <dbReference type="NCBI Taxonomy" id="301880"/>
    <lineage>
        <taxon>Eukaryota</taxon>
        <taxon>Viridiplantae</taxon>
        <taxon>Streptophyta</taxon>
        <taxon>Embryophyta</taxon>
        <taxon>Tracheophyta</taxon>
        <taxon>Spermatophyta</taxon>
        <taxon>Magnoliopsida</taxon>
        <taxon>eudicotyledons</taxon>
        <taxon>Gunneridae</taxon>
        <taxon>Pentapetalae</taxon>
        <taxon>asterids</taxon>
        <taxon>campanulids</taxon>
        <taxon>Asterales</taxon>
        <taxon>Asteraceae</taxon>
        <taxon>Asteroideae</taxon>
        <taxon>Anthemideae</taxon>
        <taxon>Anthemidinae</taxon>
        <taxon>Tanacetum</taxon>
    </lineage>
</organism>